<dbReference type="SMART" id="SM01083">
    <property type="entry name" value="Cir_N"/>
    <property type="match status" value="1"/>
</dbReference>
<evidence type="ECO:0000313" key="11">
    <source>
        <dbReference type="EMBL" id="EPZ30953.1"/>
    </source>
</evidence>
<feature type="compositionally biased region" description="Basic residues" evidence="9">
    <location>
        <begin position="190"/>
        <end position="200"/>
    </location>
</feature>
<gene>
    <name evidence="11" type="ORF">O9G_005218</name>
</gene>
<keyword evidence="3" id="KW-0507">mRNA processing</keyword>
<name>A0A075AMR9_ROZAC</name>
<dbReference type="OMA" id="DRVHKSH"/>
<evidence type="ECO:0000256" key="3">
    <source>
        <dbReference type="ARBA" id="ARBA00022664"/>
    </source>
</evidence>
<dbReference type="GO" id="GO:0005684">
    <property type="term" value="C:U2-type spliceosomal complex"/>
    <property type="evidence" value="ECO:0007669"/>
    <property type="project" value="TreeGrafter"/>
</dbReference>
<accession>A0A075AMR9</accession>
<keyword evidence="12" id="KW-1185">Reference proteome</keyword>
<evidence type="ECO:0000256" key="9">
    <source>
        <dbReference type="SAM" id="MobiDB-lite"/>
    </source>
</evidence>
<evidence type="ECO:0000256" key="8">
    <source>
        <dbReference type="SAM" id="Coils"/>
    </source>
</evidence>
<dbReference type="PANTHER" id="PTHR16196">
    <property type="entry name" value="CELL CYCLE CONTROL PROTEIN CWF25"/>
    <property type="match status" value="1"/>
</dbReference>
<dbReference type="Proteomes" id="UP000030755">
    <property type="component" value="Unassembled WGS sequence"/>
</dbReference>
<sequence length="319" mass="37896">MGGGDLNLKKSWHPGTYKNMEDVWKREQKLEKEYQKALQVAKEMEEQRKAEEYKRLQEEAGLIERRPDRLEWMYSGQGVNSQQLNEEYLLGKRRVDEDIETAPLLKEVENAGGALLLGTINANTERDLEAKMREDPLFAIKKREMMAIQKLMNNPAKVKELKVKMGKSEKGKKDRHSHKDEAPEKDPYRNRVRSRSRSPRNNRYSNNGRYSRDRSRSPQYRRSREEGRHRDSRQKRSMTEEEKRKKLEEMQKDAEWNEKARLERINSYKMKDERQVKVDNDSGSRDANKFIRNLEKEASASYETLEKRIHSHKGKILKD</sequence>
<keyword evidence="6" id="KW-0508">mRNA splicing</keyword>
<dbReference type="Pfam" id="PF12542">
    <property type="entry name" value="CWC25"/>
    <property type="match status" value="1"/>
</dbReference>
<feature type="compositionally biased region" description="Basic and acidic residues" evidence="9">
    <location>
        <begin position="237"/>
        <end position="252"/>
    </location>
</feature>
<keyword evidence="7" id="KW-0539">Nucleus</keyword>
<evidence type="ECO:0000256" key="4">
    <source>
        <dbReference type="ARBA" id="ARBA00022728"/>
    </source>
</evidence>
<feature type="domain" description="CBF1-interacting co-repressor CIR N-terminal" evidence="10">
    <location>
        <begin position="11"/>
        <end position="47"/>
    </location>
</feature>
<dbReference type="AlphaFoldDB" id="A0A075AMR9"/>
<evidence type="ECO:0000313" key="12">
    <source>
        <dbReference type="Proteomes" id="UP000030755"/>
    </source>
</evidence>
<dbReference type="PANTHER" id="PTHR16196:SF0">
    <property type="entry name" value="PRE-MRNA-SPLICING FACTOR CWC25 HOMOLOG"/>
    <property type="match status" value="1"/>
</dbReference>
<proteinExistence type="inferred from homology"/>
<dbReference type="InterPro" id="IPR051376">
    <property type="entry name" value="CWC25_splicing_factor"/>
</dbReference>
<comment type="similarity">
    <text evidence="2">Belongs to the CWC25 family.</text>
</comment>
<keyword evidence="4" id="KW-0747">Spliceosome</keyword>
<dbReference type="HOGENOM" id="CLU_025093_1_1_1"/>
<evidence type="ECO:0000256" key="7">
    <source>
        <dbReference type="ARBA" id="ARBA00023242"/>
    </source>
</evidence>
<evidence type="ECO:0000256" key="6">
    <source>
        <dbReference type="ARBA" id="ARBA00023187"/>
    </source>
</evidence>
<dbReference type="GO" id="GO:0000398">
    <property type="term" value="P:mRNA splicing, via spliceosome"/>
    <property type="evidence" value="ECO:0007669"/>
    <property type="project" value="TreeGrafter"/>
</dbReference>
<dbReference type="STRING" id="988480.A0A075AMR9"/>
<feature type="region of interest" description="Disordered" evidence="9">
    <location>
        <begin position="158"/>
        <end position="252"/>
    </location>
</feature>
<evidence type="ECO:0000256" key="2">
    <source>
        <dbReference type="ARBA" id="ARBA00006695"/>
    </source>
</evidence>
<dbReference type="InterPro" id="IPR022209">
    <property type="entry name" value="CWC25"/>
</dbReference>
<evidence type="ECO:0000256" key="5">
    <source>
        <dbReference type="ARBA" id="ARBA00023054"/>
    </source>
</evidence>
<organism evidence="11 12">
    <name type="scientific">Rozella allomycis (strain CSF55)</name>
    <dbReference type="NCBI Taxonomy" id="988480"/>
    <lineage>
        <taxon>Eukaryota</taxon>
        <taxon>Fungi</taxon>
        <taxon>Fungi incertae sedis</taxon>
        <taxon>Cryptomycota</taxon>
        <taxon>Cryptomycota incertae sedis</taxon>
        <taxon>Rozella</taxon>
    </lineage>
</organism>
<protein>
    <recommendedName>
        <fullName evidence="10">CBF1-interacting co-repressor CIR N-terminal domain-containing protein</fullName>
    </recommendedName>
</protein>
<keyword evidence="5 8" id="KW-0175">Coiled coil</keyword>
<dbReference type="EMBL" id="KE561329">
    <property type="protein sequence ID" value="EPZ30953.1"/>
    <property type="molecule type" value="Genomic_DNA"/>
</dbReference>
<dbReference type="Pfam" id="PF10197">
    <property type="entry name" value="Cir_N"/>
    <property type="match status" value="1"/>
</dbReference>
<evidence type="ECO:0000259" key="10">
    <source>
        <dbReference type="SMART" id="SM01083"/>
    </source>
</evidence>
<evidence type="ECO:0000256" key="1">
    <source>
        <dbReference type="ARBA" id="ARBA00004123"/>
    </source>
</evidence>
<feature type="compositionally biased region" description="Basic and acidic residues" evidence="9">
    <location>
        <begin position="158"/>
        <end position="189"/>
    </location>
</feature>
<feature type="compositionally biased region" description="Basic and acidic residues" evidence="9">
    <location>
        <begin position="210"/>
        <end position="229"/>
    </location>
</feature>
<feature type="coiled-coil region" evidence="8">
    <location>
        <begin position="27"/>
        <end position="66"/>
    </location>
</feature>
<dbReference type="InterPro" id="IPR019339">
    <property type="entry name" value="CIR_N_dom"/>
</dbReference>
<comment type="subcellular location">
    <subcellularLocation>
        <location evidence="1">Nucleus</location>
    </subcellularLocation>
</comment>
<reference evidence="11 12" key="1">
    <citation type="journal article" date="2013" name="Curr. Biol.">
        <title>Shared signatures of parasitism and phylogenomics unite Cryptomycota and microsporidia.</title>
        <authorList>
            <person name="James T.Y."/>
            <person name="Pelin A."/>
            <person name="Bonen L."/>
            <person name="Ahrendt S."/>
            <person name="Sain D."/>
            <person name="Corradi N."/>
            <person name="Stajich J.E."/>
        </authorList>
    </citation>
    <scope>NUCLEOTIDE SEQUENCE [LARGE SCALE GENOMIC DNA]</scope>
    <source>
        <strain evidence="11 12">CSF55</strain>
    </source>
</reference>
<dbReference type="OrthoDB" id="21123at2759"/>